<dbReference type="Proteomes" id="UP000887580">
    <property type="component" value="Unplaced"/>
</dbReference>
<dbReference type="WBParaSite" id="PS1159_v2.g537.t1">
    <property type="protein sequence ID" value="PS1159_v2.g537.t1"/>
    <property type="gene ID" value="PS1159_v2.g537"/>
</dbReference>
<evidence type="ECO:0000313" key="2">
    <source>
        <dbReference type="WBParaSite" id="PS1159_v2.g537.t1"/>
    </source>
</evidence>
<name>A0AC35GHB2_9BILA</name>
<evidence type="ECO:0000313" key="1">
    <source>
        <dbReference type="Proteomes" id="UP000887580"/>
    </source>
</evidence>
<reference evidence="2" key="1">
    <citation type="submission" date="2022-11" db="UniProtKB">
        <authorList>
            <consortium name="WormBaseParasite"/>
        </authorList>
    </citation>
    <scope>IDENTIFICATION</scope>
</reference>
<protein>
    <submittedName>
        <fullName evidence="2">Uncharacterized protein</fullName>
    </submittedName>
</protein>
<proteinExistence type="predicted"/>
<sequence length="83" mass="9478">MAFRDELTAEGKVNAAEIERIYISYAVSDKHLKFITTFLSCKIGIYENGILKKYGNWENQNNIDVLTLILSFENGLYSVVLNL</sequence>
<organism evidence="1 2">
    <name type="scientific">Panagrolaimus sp. PS1159</name>
    <dbReference type="NCBI Taxonomy" id="55785"/>
    <lineage>
        <taxon>Eukaryota</taxon>
        <taxon>Metazoa</taxon>
        <taxon>Ecdysozoa</taxon>
        <taxon>Nematoda</taxon>
        <taxon>Chromadorea</taxon>
        <taxon>Rhabditida</taxon>
        <taxon>Tylenchina</taxon>
        <taxon>Panagrolaimomorpha</taxon>
        <taxon>Panagrolaimoidea</taxon>
        <taxon>Panagrolaimidae</taxon>
        <taxon>Panagrolaimus</taxon>
    </lineage>
</organism>
<accession>A0AC35GHB2</accession>